<dbReference type="VEuPathDB" id="AmoebaDB:EIN_251170"/>
<organism evidence="1 2">
    <name type="scientific">Entamoeba invadens IP1</name>
    <dbReference type="NCBI Taxonomy" id="370355"/>
    <lineage>
        <taxon>Eukaryota</taxon>
        <taxon>Amoebozoa</taxon>
        <taxon>Evosea</taxon>
        <taxon>Archamoebae</taxon>
        <taxon>Mastigamoebida</taxon>
        <taxon>Entamoebidae</taxon>
        <taxon>Entamoeba</taxon>
    </lineage>
</organism>
<reference evidence="1 2" key="1">
    <citation type="submission" date="2012-10" db="EMBL/GenBank/DDBJ databases">
        <authorList>
            <person name="Zafar N."/>
            <person name="Inman J."/>
            <person name="Hall N."/>
            <person name="Lorenzi H."/>
            <person name="Caler E."/>
        </authorList>
    </citation>
    <scope>NUCLEOTIDE SEQUENCE [LARGE SCALE GENOMIC DNA]</scope>
    <source>
        <strain evidence="1 2">IP1</strain>
    </source>
</reference>
<evidence type="ECO:0000313" key="1">
    <source>
        <dbReference type="EMBL" id="ELP94973.1"/>
    </source>
</evidence>
<evidence type="ECO:0000313" key="2">
    <source>
        <dbReference type="Proteomes" id="UP000014680"/>
    </source>
</evidence>
<sequence length="303" mass="35617">MSRHVSIPINTLTAVNTLKWSVGRLIDMVDLNISSRDFSIVQEYCKADTKFCQVVFEFLMSKLSITQTRSYFQLIFFLFEKSKTIKQLVAPRIHDIFARAMQVDCVRLWSITALSDLDDKYGDLFPTIRSEATNRKFEKVKIESEQHELFVKQQNEKEYQNVLLIYEDWIEKTKILSRKFESVLENIVVNFLNSEREELSQDEKNRSDGLEVNVCSTSYGVFQKYKNNYTKRVEIEMREVLERADLLRGIVWKGYVAVVLVQCGINDMSEEELQRYKTTHSIIIDIIDNLDDILYKGRELKLI</sequence>
<protein>
    <submittedName>
        <fullName evidence="1">Uncharacterized protein</fullName>
    </submittedName>
</protein>
<proteinExistence type="predicted"/>
<dbReference type="Proteomes" id="UP000014680">
    <property type="component" value="Unassembled WGS sequence"/>
</dbReference>
<dbReference type="OrthoDB" id="25145at2759"/>
<name>A0A0A1UER0_ENTIV</name>
<dbReference type="EMBL" id="KB206169">
    <property type="protein sequence ID" value="ELP94973.1"/>
    <property type="molecule type" value="Genomic_DNA"/>
</dbReference>
<dbReference type="GeneID" id="14893971"/>
<dbReference type="KEGG" id="eiv:EIN_251170"/>
<dbReference type="RefSeq" id="XP_004261744.1">
    <property type="nucleotide sequence ID" value="XM_004261696.1"/>
</dbReference>
<dbReference type="AlphaFoldDB" id="A0A0A1UER0"/>
<accession>A0A0A1UER0</accession>
<gene>
    <name evidence="1" type="ORF">EIN_251170</name>
</gene>
<dbReference type="OMA" id="QRIMIEM"/>
<keyword evidence="2" id="KW-1185">Reference proteome</keyword>